<evidence type="ECO:0000313" key="2">
    <source>
        <dbReference type="EMBL" id="ATZ47993.1"/>
    </source>
</evidence>
<gene>
    <name evidence="2" type="ORF">BCIN_03g02610</name>
</gene>
<keyword evidence="3" id="KW-1185">Reference proteome</keyword>
<reference evidence="2 3" key="1">
    <citation type="journal article" date="2011" name="PLoS Genet.">
        <title>Genomic analysis of the necrotrophic fungal pathogens Sclerotinia sclerotiorum and Botrytis cinerea.</title>
        <authorList>
            <person name="Amselem J."/>
            <person name="Cuomo C.A."/>
            <person name="van Kan J.A."/>
            <person name="Viaud M."/>
            <person name="Benito E.P."/>
            <person name="Couloux A."/>
            <person name="Coutinho P.M."/>
            <person name="de Vries R.P."/>
            <person name="Dyer P.S."/>
            <person name="Fillinger S."/>
            <person name="Fournier E."/>
            <person name="Gout L."/>
            <person name="Hahn M."/>
            <person name="Kohn L."/>
            <person name="Lapalu N."/>
            <person name="Plummer K.M."/>
            <person name="Pradier J.M."/>
            <person name="Quevillon E."/>
            <person name="Sharon A."/>
            <person name="Simon A."/>
            <person name="ten Have A."/>
            <person name="Tudzynski B."/>
            <person name="Tudzynski P."/>
            <person name="Wincker P."/>
            <person name="Andrew M."/>
            <person name="Anthouard V."/>
            <person name="Beever R.E."/>
            <person name="Beffa R."/>
            <person name="Benoit I."/>
            <person name="Bouzid O."/>
            <person name="Brault B."/>
            <person name="Chen Z."/>
            <person name="Choquer M."/>
            <person name="Collemare J."/>
            <person name="Cotton P."/>
            <person name="Danchin E.G."/>
            <person name="Da Silva C."/>
            <person name="Gautier A."/>
            <person name="Giraud C."/>
            <person name="Giraud T."/>
            <person name="Gonzalez C."/>
            <person name="Grossetete S."/>
            <person name="Guldener U."/>
            <person name="Henrissat B."/>
            <person name="Howlett B.J."/>
            <person name="Kodira C."/>
            <person name="Kretschmer M."/>
            <person name="Lappartient A."/>
            <person name="Leroch M."/>
            <person name="Levis C."/>
            <person name="Mauceli E."/>
            <person name="Neuveglise C."/>
            <person name="Oeser B."/>
            <person name="Pearson M."/>
            <person name="Poulain J."/>
            <person name="Poussereau N."/>
            <person name="Quesneville H."/>
            <person name="Rascle C."/>
            <person name="Schumacher J."/>
            <person name="Segurens B."/>
            <person name="Sexton A."/>
            <person name="Silva E."/>
            <person name="Sirven C."/>
            <person name="Soanes D.M."/>
            <person name="Talbot N.J."/>
            <person name="Templeton M."/>
            <person name="Yandava C."/>
            <person name="Yarden O."/>
            <person name="Zeng Q."/>
            <person name="Rollins J.A."/>
            <person name="Lebrun M.H."/>
            <person name="Dickman M."/>
        </authorList>
    </citation>
    <scope>NUCLEOTIDE SEQUENCE [LARGE SCALE GENOMIC DNA]</scope>
    <source>
        <strain evidence="2 3">B05.10</strain>
    </source>
</reference>
<organism evidence="2 3">
    <name type="scientific">Botryotinia fuckeliana (strain B05.10)</name>
    <name type="common">Noble rot fungus</name>
    <name type="synonym">Botrytis cinerea</name>
    <dbReference type="NCBI Taxonomy" id="332648"/>
    <lineage>
        <taxon>Eukaryota</taxon>
        <taxon>Fungi</taxon>
        <taxon>Dikarya</taxon>
        <taxon>Ascomycota</taxon>
        <taxon>Pezizomycotina</taxon>
        <taxon>Leotiomycetes</taxon>
        <taxon>Helotiales</taxon>
        <taxon>Sclerotiniaceae</taxon>
        <taxon>Botrytis</taxon>
    </lineage>
</organism>
<dbReference type="KEGG" id="bfu:BCIN_03g02610"/>
<dbReference type="Proteomes" id="UP000001798">
    <property type="component" value="Chromosome 3"/>
</dbReference>
<feature type="region of interest" description="Disordered" evidence="1">
    <location>
        <begin position="1"/>
        <end position="104"/>
    </location>
</feature>
<dbReference type="VEuPathDB" id="FungiDB:Bcin03g02610"/>
<dbReference type="GeneID" id="36394018"/>
<dbReference type="EMBL" id="CP009807">
    <property type="protein sequence ID" value="ATZ47993.1"/>
    <property type="molecule type" value="Genomic_DNA"/>
</dbReference>
<reference evidence="2 3" key="2">
    <citation type="journal article" date="2012" name="Eukaryot. Cell">
        <title>Genome update of Botrytis cinerea strains B05.10 and T4.</title>
        <authorList>
            <person name="Staats M."/>
            <person name="van Kan J.A."/>
        </authorList>
    </citation>
    <scope>NUCLEOTIDE SEQUENCE [LARGE SCALE GENOMIC DNA]</scope>
    <source>
        <strain evidence="2 3">B05.10</strain>
    </source>
</reference>
<sequence length="134" mass="14668">MHQERRMRARSTQLIQLRSTNCRRPSHVPAPPSSPPKTARTGSPTKRPTAPPVSDACNPISDFPCPSPPNPPASAIKGSPPRTPPQVSQANPSVSSSTSPFPFSVIFTPKRRLGDTPLPCKQGWNRRETEKWVL</sequence>
<accession>A0A384JBR6</accession>
<protein>
    <submittedName>
        <fullName evidence="2">Uncharacterized protein</fullName>
    </submittedName>
</protein>
<proteinExistence type="predicted"/>
<dbReference type="AlphaFoldDB" id="A0A384JBR6"/>
<dbReference type="RefSeq" id="XP_024547603.1">
    <property type="nucleotide sequence ID" value="XM_024691830.1"/>
</dbReference>
<name>A0A384JBR6_BOTFB</name>
<evidence type="ECO:0000256" key="1">
    <source>
        <dbReference type="SAM" id="MobiDB-lite"/>
    </source>
</evidence>
<evidence type="ECO:0000313" key="3">
    <source>
        <dbReference type="Proteomes" id="UP000001798"/>
    </source>
</evidence>
<feature type="compositionally biased region" description="Polar residues" evidence="1">
    <location>
        <begin position="10"/>
        <end position="23"/>
    </location>
</feature>
<feature type="compositionally biased region" description="Low complexity" evidence="1">
    <location>
        <begin position="85"/>
        <end position="104"/>
    </location>
</feature>
<reference evidence="2 3" key="3">
    <citation type="journal article" date="2017" name="Mol. Plant Pathol.">
        <title>A gapless genome sequence of the fungus Botrytis cinerea.</title>
        <authorList>
            <person name="Van Kan J.A."/>
            <person name="Stassen J.H."/>
            <person name="Mosbach A."/>
            <person name="Van Der Lee T.A."/>
            <person name="Faino L."/>
            <person name="Farmer A.D."/>
            <person name="Papasotiriou D.G."/>
            <person name="Zhou S."/>
            <person name="Seidl M.F."/>
            <person name="Cottam E."/>
            <person name="Edel D."/>
            <person name="Hahn M."/>
            <person name="Schwartz D.C."/>
            <person name="Dietrich R.A."/>
            <person name="Widdison S."/>
            <person name="Scalliet G."/>
        </authorList>
    </citation>
    <scope>NUCLEOTIDE SEQUENCE [LARGE SCALE GENOMIC DNA]</scope>
    <source>
        <strain evidence="2 3">B05.10</strain>
    </source>
</reference>